<dbReference type="SUPFAM" id="SSF55424">
    <property type="entry name" value="FAD/NAD-linked reductases, dimerisation (C-terminal) domain"/>
    <property type="match status" value="1"/>
</dbReference>
<feature type="domain" description="Reductase C-terminal" evidence="6">
    <location>
        <begin position="322"/>
        <end position="404"/>
    </location>
</feature>
<keyword evidence="2" id="KW-0285">Flavoprotein</keyword>
<name>A0ABR9CSE4_9HYPH</name>
<evidence type="ECO:0000256" key="1">
    <source>
        <dbReference type="ARBA" id="ARBA00001974"/>
    </source>
</evidence>
<keyword evidence="8" id="KW-1185">Reference proteome</keyword>
<evidence type="ECO:0000313" key="8">
    <source>
        <dbReference type="Proteomes" id="UP000632063"/>
    </source>
</evidence>
<evidence type="ECO:0000256" key="4">
    <source>
        <dbReference type="ARBA" id="ARBA00023002"/>
    </source>
</evidence>
<dbReference type="InterPro" id="IPR028202">
    <property type="entry name" value="Reductase_C"/>
</dbReference>
<evidence type="ECO:0000256" key="2">
    <source>
        <dbReference type="ARBA" id="ARBA00022630"/>
    </source>
</evidence>
<dbReference type="Proteomes" id="UP000632063">
    <property type="component" value="Unassembled WGS sequence"/>
</dbReference>
<dbReference type="Pfam" id="PF14759">
    <property type="entry name" value="Reductase_C"/>
    <property type="match status" value="1"/>
</dbReference>
<evidence type="ECO:0000259" key="5">
    <source>
        <dbReference type="Pfam" id="PF07992"/>
    </source>
</evidence>
<sequence length="410" mass="44852">MALDHVIIIGAGQGGFQAAASLRQEGYQGRITMIGEEPGLPYQRPPLSKAYMKDADPERLRLRPAIFFEQNQIGVIAGMRVDRIDRHNRTIKTAAGETLQYDHLILATGTRNAVPPVSGIENDRVLGLRTMADADRLSAAMEDAKRIIIIGGGFIGLEFAAVARTAGREVVVLEAANRLMERAVSPEMSEHFHKIHETRGTDIRMGQPVVEVTSDPRTKICCARLGDGEHFEGDFILLAAGVRPNQELAEAAGLQTENGIVVDNFLVSSDPLISALGDCAAFPDPATGARIRLESVQAASDHAKMIAKRLTGKQVRYDAIPWFWSDQFEVKLQIAGLAPADSRNVAKSDDEGRFRVYRFAEDRLVCVETADAAKEHMAARKLLASSSPISLQQLQEHDFQLVALMGHVKK</sequence>
<dbReference type="InterPro" id="IPR023753">
    <property type="entry name" value="FAD/NAD-binding_dom"/>
</dbReference>
<accession>A0ABR9CSE4</accession>
<reference evidence="8" key="1">
    <citation type="submission" date="2020-09" db="EMBL/GenBank/DDBJ databases">
        <title>The genome sequence of strain Labrenzia suaedae 4C16A.</title>
        <authorList>
            <person name="Liu Y."/>
        </authorList>
    </citation>
    <scope>NUCLEOTIDE SEQUENCE [LARGE SCALE GENOMIC DNA]</scope>
    <source>
        <strain evidence="8">4C16A</strain>
    </source>
</reference>
<feature type="domain" description="FAD/NAD(P)-binding" evidence="5">
    <location>
        <begin position="5"/>
        <end position="303"/>
    </location>
</feature>
<organism evidence="7 8">
    <name type="scientific">Roseibium litorale</name>
    <dbReference type="NCBI Taxonomy" id="2803841"/>
    <lineage>
        <taxon>Bacteria</taxon>
        <taxon>Pseudomonadati</taxon>
        <taxon>Pseudomonadota</taxon>
        <taxon>Alphaproteobacteria</taxon>
        <taxon>Hyphomicrobiales</taxon>
        <taxon>Stappiaceae</taxon>
        <taxon>Roseibium</taxon>
    </lineage>
</organism>
<evidence type="ECO:0000313" key="7">
    <source>
        <dbReference type="EMBL" id="MBD8893673.1"/>
    </source>
</evidence>
<dbReference type="SUPFAM" id="SSF51905">
    <property type="entry name" value="FAD/NAD(P)-binding domain"/>
    <property type="match status" value="2"/>
</dbReference>
<dbReference type="EMBL" id="JACYXI010000014">
    <property type="protein sequence ID" value="MBD8893673.1"/>
    <property type="molecule type" value="Genomic_DNA"/>
</dbReference>
<dbReference type="Gene3D" id="3.30.390.30">
    <property type="match status" value="1"/>
</dbReference>
<dbReference type="InterPro" id="IPR036188">
    <property type="entry name" value="FAD/NAD-bd_sf"/>
</dbReference>
<dbReference type="Pfam" id="PF07992">
    <property type="entry name" value="Pyr_redox_2"/>
    <property type="match status" value="1"/>
</dbReference>
<keyword evidence="3" id="KW-0274">FAD</keyword>
<evidence type="ECO:0000259" key="6">
    <source>
        <dbReference type="Pfam" id="PF14759"/>
    </source>
</evidence>
<gene>
    <name evidence="7" type="ORF">IG616_19165</name>
</gene>
<keyword evidence="4" id="KW-0560">Oxidoreductase</keyword>
<dbReference type="Gene3D" id="3.50.50.60">
    <property type="entry name" value="FAD/NAD(P)-binding domain"/>
    <property type="match status" value="2"/>
</dbReference>
<protein>
    <submittedName>
        <fullName evidence="7">FAD-dependent oxidoreductase</fullName>
    </submittedName>
</protein>
<dbReference type="PRINTS" id="PR00368">
    <property type="entry name" value="FADPNR"/>
</dbReference>
<dbReference type="PANTHER" id="PTHR43557">
    <property type="entry name" value="APOPTOSIS-INDUCING FACTOR 1"/>
    <property type="match status" value="1"/>
</dbReference>
<comment type="caution">
    <text evidence="7">The sequence shown here is derived from an EMBL/GenBank/DDBJ whole genome shotgun (WGS) entry which is preliminary data.</text>
</comment>
<dbReference type="PANTHER" id="PTHR43557:SF2">
    <property type="entry name" value="RIESKE DOMAIN-CONTAINING PROTEIN-RELATED"/>
    <property type="match status" value="1"/>
</dbReference>
<dbReference type="PRINTS" id="PR00411">
    <property type="entry name" value="PNDRDTASEI"/>
</dbReference>
<dbReference type="InterPro" id="IPR016156">
    <property type="entry name" value="FAD/NAD-linked_Rdtase_dimer_sf"/>
</dbReference>
<dbReference type="InterPro" id="IPR050446">
    <property type="entry name" value="FAD-oxidoreductase/Apoptosis"/>
</dbReference>
<reference evidence="7 8" key="2">
    <citation type="journal article" date="2021" name="Int. J. Syst. Evol. Microbiol.">
        <title>Roseibium litorale sp. nov., isolated from a tidal flat sediment and proposal for the reclassification of Labrenzia polysiphoniae as Roseibium polysiphoniae comb. nov.</title>
        <authorList>
            <person name="Liu Y."/>
            <person name="Pei T."/>
            <person name="Du J."/>
            <person name="Chao M."/>
            <person name="Deng M.R."/>
            <person name="Zhu H."/>
        </authorList>
    </citation>
    <scope>NUCLEOTIDE SEQUENCE [LARGE SCALE GENOMIC DNA]</scope>
    <source>
        <strain evidence="7 8">4C16A</strain>
    </source>
</reference>
<comment type="cofactor">
    <cofactor evidence="1">
        <name>FAD</name>
        <dbReference type="ChEBI" id="CHEBI:57692"/>
    </cofactor>
</comment>
<dbReference type="RefSeq" id="WP_192149890.1">
    <property type="nucleotide sequence ID" value="NZ_JACYXI010000014.1"/>
</dbReference>
<evidence type="ECO:0000256" key="3">
    <source>
        <dbReference type="ARBA" id="ARBA00022827"/>
    </source>
</evidence>
<proteinExistence type="predicted"/>